<dbReference type="CDD" id="cd06173">
    <property type="entry name" value="MFS_MefA_like"/>
    <property type="match status" value="1"/>
</dbReference>
<feature type="transmembrane region" description="Helical" evidence="7">
    <location>
        <begin position="308"/>
        <end position="331"/>
    </location>
</feature>
<feature type="transmembrane region" description="Helical" evidence="7">
    <location>
        <begin position="148"/>
        <end position="167"/>
    </location>
</feature>
<dbReference type="Gene3D" id="1.20.1250.20">
    <property type="entry name" value="MFS general substrate transporter like domains"/>
    <property type="match status" value="1"/>
</dbReference>
<dbReference type="SUPFAM" id="SSF103473">
    <property type="entry name" value="MFS general substrate transporter"/>
    <property type="match status" value="1"/>
</dbReference>
<feature type="transmembrane region" description="Helical" evidence="7">
    <location>
        <begin position="80"/>
        <end position="100"/>
    </location>
</feature>
<keyword evidence="2" id="KW-0813">Transport</keyword>
<comment type="subcellular location">
    <subcellularLocation>
        <location evidence="1">Cell membrane</location>
        <topology evidence="1">Multi-pass membrane protein</topology>
    </subcellularLocation>
</comment>
<evidence type="ECO:0000256" key="3">
    <source>
        <dbReference type="ARBA" id="ARBA00022475"/>
    </source>
</evidence>
<keyword evidence="5 7" id="KW-1133">Transmembrane helix</keyword>
<dbReference type="Proteomes" id="UP001556631">
    <property type="component" value="Unassembled WGS sequence"/>
</dbReference>
<dbReference type="InterPro" id="IPR036259">
    <property type="entry name" value="MFS_trans_sf"/>
</dbReference>
<proteinExistence type="predicted"/>
<organism evidence="9 10">
    <name type="scientific">Nocardioides eburneus</name>
    <dbReference type="NCBI Taxonomy" id="3231482"/>
    <lineage>
        <taxon>Bacteria</taxon>
        <taxon>Bacillati</taxon>
        <taxon>Actinomycetota</taxon>
        <taxon>Actinomycetes</taxon>
        <taxon>Propionibacteriales</taxon>
        <taxon>Nocardioidaceae</taxon>
        <taxon>Nocardioides</taxon>
    </lineage>
</organism>
<evidence type="ECO:0000256" key="4">
    <source>
        <dbReference type="ARBA" id="ARBA00022692"/>
    </source>
</evidence>
<evidence type="ECO:0000256" key="7">
    <source>
        <dbReference type="SAM" id="Phobius"/>
    </source>
</evidence>
<dbReference type="InterPro" id="IPR020846">
    <property type="entry name" value="MFS_dom"/>
</dbReference>
<dbReference type="InterPro" id="IPR010290">
    <property type="entry name" value="TM_effector"/>
</dbReference>
<feature type="transmembrane region" description="Helical" evidence="7">
    <location>
        <begin position="48"/>
        <end position="68"/>
    </location>
</feature>
<keyword evidence="4 7" id="KW-0812">Transmembrane</keyword>
<dbReference type="PROSITE" id="PS50850">
    <property type="entry name" value="MFS"/>
    <property type="match status" value="1"/>
</dbReference>
<evidence type="ECO:0000256" key="6">
    <source>
        <dbReference type="ARBA" id="ARBA00023136"/>
    </source>
</evidence>
<feature type="transmembrane region" description="Helical" evidence="7">
    <location>
        <begin position="215"/>
        <end position="236"/>
    </location>
</feature>
<keyword evidence="6 7" id="KW-0472">Membrane</keyword>
<evidence type="ECO:0000313" key="10">
    <source>
        <dbReference type="Proteomes" id="UP001556631"/>
    </source>
</evidence>
<comment type="caution">
    <text evidence="9">The sequence shown here is derived from an EMBL/GenBank/DDBJ whole genome shotgun (WGS) entry which is preliminary data.</text>
</comment>
<dbReference type="RefSeq" id="WP_367994205.1">
    <property type="nucleotide sequence ID" value="NZ_JBFPJR010000018.1"/>
</dbReference>
<evidence type="ECO:0000256" key="1">
    <source>
        <dbReference type="ARBA" id="ARBA00004651"/>
    </source>
</evidence>
<dbReference type="Pfam" id="PF05977">
    <property type="entry name" value="MFS_3"/>
    <property type="match status" value="1"/>
</dbReference>
<evidence type="ECO:0000256" key="5">
    <source>
        <dbReference type="ARBA" id="ARBA00022989"/>
    </source>
</evidence>
<name>A0ABV3SZ63_9ACTN</name>
<sequence length="412" mass="42527">MASISAMAPLRAPLFRWYFASRSINLIGSMMAPVALAFAVIAVSRSPIALGLVLAARTIPLIVFMLLGGVVADRWGRAPVIAASNLASGASQAVAAVLVLTGHAELWQLVLLSAINGTASAAGIPALSGLVPQLVPPSQLQEADALTSLTRAVLAILGPSLAAVFVVGAGPGWALLIDAATWLVAAALMLRVRVPSSPVPTTRSIIGDLATGWGYFRKTTWLWLGVAATCLLNALYEGGFNTLGPVRAERSDLGAHGWGLALSAQGIGVLLATLALMRWRLHRPLFLGMLGMALFGLPMVVLGTTTELAVLLLAALLSGVGIQVFSMGWTLAMQENIPGSLLSRASSYDQLGSYAAIPIGQLCLGPLAAAYGLGNVLLVSGIVYIAVSLLLLLSSSIRGLGRALPEPHTQAA</sequence>
<dbReference type="PANTHER" id="PTHR23513:SF11">
    <property type="entry name" value="STAPHYLOFERRIN A TRANSPORTER"/>
    <property type="match status" value="1"/>
</dbReference>
<feature type="transmembrane region" description="Helical" evidence="7">
    <location>
        <begin position="376"/>
        <end position="393"/>
    </location>
</feature>
<evidence type="ECO:0000313" key="9">
    <source>
        <dbReference type="EMBL" id="MEX0428236.1"/>
    </source>
</evidence>
<dbReference type="EMBL" id="JBFPJR010000018">
    <property type="protein sequence ID" value="MEX0428236.1"/>
    <property type="molecule type" value="Genomic_DNA"/>
</dbReference>
<feature type="transmembrane region" description="Helical" evidence="7">
    <location>
        <begin position="256"/>
        <end position="277"/>
    </location>
</feature>
<accession>A0ABV3SZ63</accession>
<feature type="domain" description="Major facilitator superfamily (MFS) profile" evidence="8">
    <location>
        <begin position="9"/>
        <end position="398"/>
    </location>
</feature>
<feature type="transmembrane region" description="Helical" evidence="7">
    <location>
        <begin position="24"/>
        <end position="42"/>
    </location>
</feature>
<protein>
    <submittedName>
        <fullName evidence="9">MFS transporter</fullName>
    </submittedName>
</protein>
<gene>
    <name evidence="9" type="ORF">AB3X52_11450</name>
</gene>
<dbReference type="PANTHER" id="PTHR23513">
    <property type="entry name" value="INTEGRAL MEMBRANE EFFLUX PROTEIN-RELATED"/>
    <property type="match status" value="1"/>
</dbReference>
<feature type="transmembrane region" description="Helical" evidence="7">
    <location>
        <begin position="106"/>
        <end position="127"/>
    </location>
</feature>
<feature type="transmembrane region" description="Helical" evidence="7">
    <location>
        <begin position="284"/>
        <end position="302"/>
    </location>
</feature>
<evidence type="ECO:0000259" key="8">
    <source>
        <dbReference type="PROSITE" id="PS50850"/>
    </source>
</evidence>
<evidence type="ECO:0000256" key="2">
    <source>
        <dbReference type="ARBA" id="ARBA00022448"/>
    </source>
</evidence>
<keyword evidence="3" id="KW-1003">Cell membrane</keyword>
<reference evidence="9 10" key="1">
    <citation type="submission" date="2024-07" db="EMBL/GenBank/DDBJ databases">
        <authorList>
            <person name="Lee S."/>
            <person name="Kang M."/>
        </authorList>
    </citation>
    <scope>NUCLEOTIDE SEQUENCE [LARGE SCALE GENOMIC DNA]</scope>
    <source>
        <strain evidence="9 10">DS6</strain>
    </source>
</reference>
<keyword evidence="10" id="KW-1185">Reference proteome</keyword>